<proteinExistence type="predicted"/>
<keyword evidence="3" id="KW-0597">Phosphoprotein</keyword>
<evidence type="ECO:0000259" key="11">
    <source>
        <dbReference type="PROSITE" id="PS50113"/>
    </source>
</evidence>
<dbReference type="InterPro" id="IPR036890">
    <property type="entry name" value="HATPase_C_sf"/>
</dbReference>
<keyword evidence="4" id="KW-0808">Transferase</keyword>
<accession>A0ABU5ZHE0</accession>
<dbReference type="InterPro" id="IPR036097">
    <property type="entry name" value="HisK_dim/P_sf"/>
</dbReference>
<evidence type="ECO:0000256" key="5">
    <source>
        <dbReference type="ARBA" id="ARBA00022741"/>
    </source>
</evidence>
<dbReference type="InterPro" id="IPR004358">
    <property type="entry name" value="Sig_transdc_His_kin-like_C"/>
</dbReference>
<dbReference type="SUPFAM" id="SSF55874">
    <property type="entry name" value="ATPase domain of HSP90 chaperone/DNA topoisomerase II/histidine kinase"/>
    <property type="match status" value="1"/>
</dbReference>
<evidence type="ECO:0000256" key="2">
    <source>
        <dbReference type="ARBA" id="ARBA00012438"/>
    </source>
</evidence>
<keyword evidence="13" id="KW-1185">Reference proteome</keyword>
<keyword evidence="6" id="KW-0418">Kinase</keyword>
<dbReference type="EMBL" id="JAYJLD010000011">
    <property type="protein sequence ID" value="MEB3101920.1"/>
    <property type="molecule type" value="Genomic_DNA"/>
</dbReference>
<dbReference type="PANTHER" id="PTHR43065">
    <property type="entry name" value="SENSOR HISTIDINE KINASE"/>
    <property type="match status" value="1"/>
</dbReference>
<evidence type="ECO:0000256" key="4">
    <source>
        <dbReference type="ARBA" id="ARBA00022679"/>
    </source>
</evidence>
<name>A0ABU5ZHE0_9BACL</name>
<dbReference type="PROSITE" id="PS50112">
    <property type="entry name" value="PAS"/>
    <property type="match status" value="2"/>
</dbReference>
<evidence type="ECO:0000256" key="7">
    <source>
        <dbReference type="ARBA" id="ARBA00022840"/>
    </source>
</evidence>
<feature type="domain" description="PAS" evidence="10">
    <location>
        <begin position="139"/>
        <end position="210"/>
    </location>
</feature>
<keyword evidence="7" id="KW-0067">ATP-binding</keyword>
<dbReference type="CDD" id="cd00075">
    <property type="entry name" value="HATPase"/>
    <property type="match status" value="1"/>
</dbReference>
<dbReference type="EC" id="2.7.13.3" evidence="2"/>
<dbReference type="Gene3D" id="1.10.287.130">
    <property type="match status" value="1"/>
</dbReference>
<dbReference type="PROSITE" id="PS50109">
    <property type="entry name" value="HIS_KIN"/>
    <property type="match status" value="1"/>
</dbReference>
<dbReference type="InterPro" id="IPR000014">
    <property type="entry name" value="PAS"/>
</dbReference>
<feature type="domain" description="PAC" evidence="11">
    <location>
        <begin position="87"/>
        <end position="138"/>
    </location>
</feature>
<keyword evidence="5" id="KW-0547">Nucleotide-binding</keyword>
<dbReference type="InterPro" id="IPR013767">
    <property type="entry name" value="PAS_fold"/>
</dbReference>
<gene>
    <name evidence="12" type="ORF">VF724_09610</name>
</gene>
<dbReference type="InterPro" id="IPR035965">
    <property type="entry name" value="PAS-like_dom_sf"/>
</dbReference>
<reference evidence="12" key="1">
    <citation type="submission" date="2023-12" db="EMBL/GenBank/DDBJ databases">
        <title>Fervidustalea candida gen. nov., sp. nov., a novel member of the family Paenibacillaceae isolated from a geothermal area.</title>
        <authorList>
            <person name="Li W.-J."/>
            <person name="Jiao J.-Y."/>
            <person name="Chen Y."/>
        </authorList>
    </citation>
    <scope>NUCLEOTIDE SEQUENCE</scope>
    <source>
        <strain evidence="12">SYSU GA230002</strain>
    </source>
</reference>
<dbReference type="SMART" id="SM00388">
    <property type="entry name" value="HisKA"/>
    <property type="match status" value="1"/>
</dbReference>
<dbReference type="CDD" id="cd00130">
    <property type="entry name" value="PAS"/>
    <property type="match status" value="2"/>
</dbReference>
<evidence type="ECO:0000259" key="9">
    <source>
        <dbReference type="PROSITE" id="PS50109"/>
    </source>
</evidence>
<evidence type="ECO:0000256" key="6">
    <source>
        <dbReference type="ARBA" id="ARBA00022777"/>
    </source>
</evidence>
<dbReference type="Pfam" id="PF02518">
    <property type="entry name" value="HATPase_c"/>
    <property type="match status" value="1"/>
</dbReference>
<dbReference type="CDD" id="cd00082">
    <property type="entry name" value="HisKA"/>
    <property type="match status" value="1"/>
</dbReference>
<dbReference type="Gene3D" id="3.30.565.10">
    <property type="entry name" value="Histidine kinase-like ATPase, C-terminal domain"/>
    <property type="match status" value="1"/>
</dbReference>
<dbReference type="PANTHER" id="PTHR43065:SF34">
    <property type="entry name" value="SPORULATION KINASE A"/>
    <property type="match status" value="1"/>
</dbReference>
<evidence type="ECO:0000313" key="13">
    <source>
        <dbReference type="Proteomes" id="UP001310386"/>
    </source>
</evidence>
<dbReference type="SUPFAM" id="SSF47384">
    <property type="entry name" value="Homodimeric domain of signal transducing histidine kinase"/>
    <property type="match status" value="1"/>
</dbReference>
<feature type="domain" description="Histidine kinase" evidence="9">
    <location>
        <begin position="279"/>
        <end position="482"/>
    </location>
</feature>
<dbReference type="PRINTS" id="PR00344">
    <property type="entry name" value="BCTRLSENSOR"/>
</dbReference>
<feature type="domain" description="PAC" evidence="11">
    <location>
        <begin position="214"/>
        <end position="266"/>
    </location>
</feature>
<dbReference type="Proteomes" id="UP001310386">
    <property type="component" value="Unassembled WGS sequence"/>
</dbReference>
<evidence type="ECO:0000313" key="12">
    <source>
        <dbReference type="EMBL" id="MEB3101920.1"/>
    </source>
</evidence>
<feature type="domain" description="PAS" evidence="10">
    <location>
        <begin position="15"/>
        <end position="85"/>
    </location>
</feature>
<sequence>MLNQHLNMINSHDGRLRSYQSAIENHPDGVLILDRDGRCRELNPAVSELTGYTLEEFCQKKLSFLILPQDLEKTRNHIQLALRGIPQRYDMTIIHKSGLPLHIQMTNVPIILNHEVAGVFCIGRDITARKQLEEQQRSVKQQLESFIENNVDPILMVREDGKVLRVNESFVNTFGWKANEFVGMNVFDLHLIPDEKKGEFEELAREMRAGNKIIGKETVRLRKDGGRMNVLLSSSPILDEKGEVTGWSVTLRDITEKKKSEELLLQEEKLLVAGQLAAGVAHEIRNPLTALKGFVQLMEKEKSYNEQYLGIMLEELKRIELITNELLMLSKPQQSQFVHKNLIGILQEVIALLGAQTIMNNIILLTDFETGSIQVHCDRNQLKQVFINFIKNAIEAMPGGGNLRIQVRKQGAYAVIRFIDEGCGIPQEQLAMLGQPFFTTKEKGTGLGLMVSRRIIENHHGTLNISSEIGVGTTMEIFFPVC</sequence>
<comment type="caution">
    <text evidence="12">The sequence shown here is derived from an EMBL/GenBank/DDBJ whole genome shotgun (WGS) entry which is preliminary data.</text>
</comment>
<dbReference type="Pfam" id="PF00512">
    <property type="entry name" value="HisKA"/>
    <property type="match status" value="1"/>
</dbReference>
<evidence type="ECO:0000256" key="1">
    <source>
        <dbReference type="ARBA" id="ARBA00000085"/>
    </source>
</evidence>
<protein>
    <recommendedName>
        <fullName evidence="2">histidine kinase</fullName>
        <ecNumber evidence="2">2.7.13.3</ecNumber>
    </recommendedName>
</protein>
<organism evidence="12 13">
    <name type="scientific">Ferviditalea candida</name>
    <dbReference type="NCBI Taxonomy" id="3108399"/>
    <lineage>
        <taxon>Bacteria</taxon>
        <taxon>Bacillati</taxon>
        <taxon>Bacillota</taxon>
        <taxon>Bacilli</taxon>
        <taxon>Bacillales</taxon>
        <taxon>Paenibacillaceae</taxon>
        <taxon>Ferviditalea</taxon>
    </lineage>
</organism>
<comment type="catalytic activity">
    <reaction evidence="1">
        <text>ATP + protein L-histidine = ADP + protein N-phospho-L-histidine.</text>
        <dbReference type="EC" id="2.7.13.3"/>
    </reaction>
</comment>
<dbReference type="PROSITE" id="PS50113">
    <property type="entry name" value="PAC"/>
    <property type="match status" value="2"/>
</dbReference>
<dbReference type="SMART" id="SM00086">
    <property type="entry name" value="PAC"/>
    <property type="match status" value="2"/>
</dbReference>
<evidence type="ECO:0000256" key="8">
    <source>
        <dbReference type="ARBA" id="ARBA00023012"/>
    </source>
</evidence>
<dbReference type="Gene3D" id="3.30.450.20">
    <property type="entry name" value="PAS domain"/>
    <property type="match status" value="2"/>
</dbReference>
<dbReference type="InterPro" id="IPR001610">
    <property type="entry name" value="PAC"/>
</dbReference>
<evidence type="ECO:0000256" key="3">
    <source>
        <dbReference type="ARBA" id="ARBA00022553"/>
    </source>
</evidence>
<dbReference type="InterPro" id="IPR003661">
    <property type="entry name" value="HisK_dim/P_dom"/>
</dbReference>
<dbReference type="NCBIfam" id="TIGR00229">
    <property type="entry name" value="sensory_box"/>
    <property type="match status" value="2"/>
</dbReference>
<keyword evidence="8" id="KW-0902">Two-component regulatory system</keyword>
<dbReference type="InterPro" id="IPR000700">
    <property type="entry name" value="PAS-assoc_C"/>
</dbReference>
<evidence type="ECO:0000259" key="10">
    <source>
        <dbReference type="PROSITE" id="PS50112"/>
    </source>
</evidence>
<dbReference type="SMART" id="SM00387">
    <property type="entry name" value="HATPase_c"/>
    <property type="match status" value="1"/>
</dbReference>
<dbReference type="InterPro" id="IPR005467">
    <property type="entry name" value="His_kinase_dom"/>
</dbReference>
<dbReference type="SMART" id="SM00091">
    <property type="entry name" value="PAS"/>
    <property type="match status" value="2"/>
</dbReference>
<dbReference type="Pfam" id="PF00989">
    <property type="entry name" value="PAS"/>
    <property type="match status" value="2"/>
</dbReference>
<dbReference type="InterPro" id="IPR003594">
    <property type="entry name" value="HATPase_dom"/>
</dbReference>
<dbReference type="SUPFAM" id="SSF55785">
    <property type="entry name" value="PYP-like sensor domain (PAS domain)"/>
    <property type="match status" value="2"/>
</dbReference>
<dbReference type="RefSeq" id="WP_371754042.1">
    <property type="nucleotide sequence ID" value="NZ_JAYJLD010000011.1"/>
</dbReference>